<dbReference type="OMA" id="PLHICAP"/>
<dbReference type="EMBL" id="BDQF01000013">
    <property type="protein sequence ID" value="GAW82367.1"/>
    <property type="molecule type" value="Genomic_DNA"/>
</dbReference>
<dbReference type="RefSeq" id="XP_028544956.1">
    <property type="nucleotide sequence ID" value="XM_028689155.1"/>
</dbReference>
<dbReference type="OrthoDB" id="387192at2759"/>
<protein>
    <submittedName>
        <fullName evidence="2">Uncharacterized protein</fullName>
    </submittedName>
</protein>
<name>A0A1Y1JMD6_PLAGO</name>
<reference evidence="3" key="1">
    <citation type="submission" date="2017-04" db="EMBL/GenBank/DDBJ databases">
        <title>Plasmodium gonderi genome.</title>
        <authorList>
            <person name="Arisue N."/>
            <person name="Honma H."/>
            <person name="Kawai S."/>
            <person name="Tougan T."/>
            <person name="Tanabe K."/>
            <person name="Horii T."/>
        </authorList>
    </citation>
    <scope>NUCLEOTIDE SEQUENCE [LARGE SCALE GENOMIC DNA]</scope>
    <source>
        <strain evidence="3">ATCC 30045</strain>
    </source>
</reference>
<proteinExistence type="predicted"/>
<dbReference type="AlphaFoldDB" id="A0A1Y1JMD6"/>
<evidence type="ECO:0000256" key="1">
    <source>
        <dbReference type="SAM" id="MobiDB-lite"/>
    </source>
</evidence>
<organism evidence="2 3">
    <name type="scientific">Plasmodium gonderi</name>
    <dbReference type="NCBI Taxonomy" id="77519"/>
    <lineage>
        <taxon>Eukaryota</taxon>
        <taxon>Sar</taxon>
        <taxon>Alveolata</taxon>
        <taxon>Apicomplexa</taxon>
        <taxon>Aconoidasida</taxon>
        <taxon>Haemosporida</taxon>
        <taxon>Plasmodiidae</taxon>
        <taxon>Plasmodium</taxon>
        <taxon>Plasmodium (Plasmodium)</taxon>
    </lineage>
</organism>
<sequence>MYNKTQLCYPNDASIQHSMNNMSFNSFYQSDAYPNGSTLQNCNVYNKLFPEKNISEENCDIINGVHTYDGYNERANDVVSHRNKKKRSKIRMNCNYRANTNEESGSDNNGYHLSNKMINTSKKVKKKDTLISITTDDRSSESDYTECSEQSVPSLGRSKRPRKKFMGKYSFSEIKNSFLYPWNLSATVASQSNVLNPRLDCFHYRITTKTKGGERDRKPEILVRF</sequence>
<feature type="region of interest" description="Disordered" evidence="1">
    <location>
        <begin position="140"/>
        <end position="160"/>
    </location>
</feature>
<comment type="caution">
    <text evidence="2">The sequence shown here is derived from an EMBL/GenBank/DDBJ whole genome shotgun (WGS) entry which is preliminary data.</text>
</comment>
<gene>
    <name evidence="2" type="ORF">PGO_123650</name>
</gene>
<evidence type="ECO:0000313" key="2">
    <source>
        <dbReference type="EMBL" id="GAW82367.1"/>
    </source>
</evidence>
<keyword evidence="3" id="KW-1185">Reference proteome</keyword>
<evidence type="ECO:0000313" key="3">
    <source>
        <dbReference type="Proteomes" id="UP000195521"/>
    </source>
</evidence>
<dbReference type="GeneID" id="39749104"/>
<dbReference type="Proteomes" id="UP000195521">
    <property type="component" value="Unassembled WGS sequence"/>
</dbReference>
<accession>A0A1Y1JMD6</accession>